<comment type="caution">
    <text evidence="2">The sequence shown here is derived from an EMBL/GenBank/DDBJ whole genome shotgun (WGS) entry which is preliminary data.</text>
</comment>
<proteinExistence type="predicted"/>
<dbReference type="RefSeq" id="WP_115922172.1">
    <property type="nucleotide sequence ID" value="NZ_QTUA01000001.1"/>
</dbReference>
<organism evidence="2 3">
    <name type="scientific">Calidifontibacter indicus</name>
    <dbReference type="NCBI Taxonomy" id="419650"/>
    <lineage>
        <taxon>Bacteria</taxon>
        <taxon>Bacillati</taxon>
        <taxon>Actinomycetota</taxon>
        <taxon>Actinomycetes</taxon>
        <taxon>Micrococcales</taxon>
        <taxon>Dermacoccaceae</taxon>
        <taxon>Calidifontibacter</taxon>
    </lineage>
</organism>
<sequence>MSQPAAQRPSENSADVVVVGAGPAGAATAAHLAQAGLDVVLLEQAHLPRPKTCGDALGPRAVRELVTLGLPTPQDDGWHRTRGVRVVGGGMRLLLDWPDTAGFPPYGLVRRRDLFDAALADHAVARGAQLRQGVRVTGAIQEGGRVVGVRAEHLDETGAAQSETEFRAPLIIAADGGASPLATAAGRTVRPGRTTAYAARAYFTGPRHDDDYLETWLDLTATGDDGHEVVLPGYGWIFGLGDGTSNVGIGVLNRTARLGKLDEQQELRRWIATMPPEWSFDRDSQVGEIAGDRFAVGADRRPHYADGLMLVGDAGGMGNPFTGEGISYALESGRLAAETVVQAFARADDAGRERVLAGYPAVITDSLGGYYTLGRVFAKMIGNPEVMRWTVRYGLPRRTTMSFLLKVIANLGETHGGSTPDRLLATLARVTPAA</sequence>
<dbReference type="GO" id="GO:0016628">
    <property type="term" value="F:oxidoreductase activity, acting on the CH-CH group of donors, NAD or NADP as acceptor"/>
    <property type="evidence" value="ECO:0007669"/>
    <property type="project" value="InterPro"/>
</dbReference>
<dbReference type="SUPFAM" id="SSF51905">
    <property type="entry name" value="FAD/NAD(P)-binding domain"/>
    <property type="match status" value="1"/>
</dbReference>
<accession>A0A3D9UQ74</accession>
<feature type="domain" description="FAD-binding" evidence="1">
    <location>
        <begin position="14"/>
        <end position="200"/>
    </location>
</feature>
<dbReference type="PANTHER" id="PTHR42685:SF22">
    <property type="entry name" value="CONDITIONED MEDIUM FACTOR RECEPTOR 1"/>
    <property type="match status" value="1"/>
</dbReference>
<dbReference type="GO" id="GO:0071949">
    <property type="term" value="F:FAD binding"/>
    <property type="evidence" value="ECO:0007669"/>
    <property type="project" value="InterPro"/>
</dbReference>
<dbReference type="AlphaFoldDB" id="A0A3D9UQ74"/>
<evidence type="ECO:0000313" key="3">
    <source>
        <dbReference type="Proteomes" id="UP000256253"/>
    </source>
</evidence>
<dbReference type="InterPro" id="IPR050407">
    <property type="entry name" value="Geranylgeranyl_reductase"/>
</dbReference>
<dbReference type="PRINTS" id="PR00420">
    <property type="entry name" value="RNGMNOXGNASE"/>
</dbReference>
<evidence type="ECO:0000259" key="1">
    <source>
        <dbReference type="Pfam" id="PF01494"/>
    </source>
</evidence>
<dbReference type="EMBL" id="QTUA01000001">
    <property type="protein sequence ID" value="REF30140.1"/>
    <property type="molecule type" value="Genomic_DNA"/>
</dbReference>
<dbReference type="OrthoDB" id="9795712at2"/>
<dbReference type="Gene3D" id="3.50.50.60">
    <property type="entry name" value="FAD/NAD(P)-binding domain"/>
    <property type="match status" value="1"/>
</dbReference>
<gene>
    <name evidence="2" type="ORF">DFJ65_1134</name>
</gene>
<dbReference type="PANTHER" id="PTHR42685">
    <property type="entry name" value="GERANYLGERANYL DIPHOSPHATE REDUCTASE"/>
    <property type="match status" value="1"/>
</dbReference>
<keyword evidence="3" id="KW-1185">Reference proteome</keyword>
<dbReference type="InterPro" id="IPR002938">
    <property type="entry name" value="FAD-bd"/>
</dbReference>
<reference evidence="2 3" key="1">
    <citation type="submission" date="2018-08" db="EMBL/GenBank/DDBJ databases">
        <title>Sequencing the genomes of 1000 actinobacteria strains.</title>
        <authorList>
            <person name="Klenk H.-P."/>
        </authorList>
    </citation>
    <scope>NUCLEOTIDE SEQUENCE [LARGE SCALE GENOMIC DNA]</scope>
    <source>
        <strain evidence="2 3">DSM 22967</strain>
    </source>
</reference>
<dbReference type="Pfam" id="PF01494">
    <property type="entry name" value="FAD_binding_3"/>
    <property type="match status" value="1"/>
</dbReference>
<evidence type="ECO:0000313" key="2">
    <source>
        <dbReference type="EMBL" id="REF30140.1"/>
    </source>
</evidence>
<name>A0A3D9UQ74_9MICO</name>
<protein>
    <submittedName>
        <fullName evidence="2">Geranylgeranyl reductase family protein</fullName>
    </submittedName>
</protein>
<dbReference type="NCBIfam" id="TIGR02032">
    <property type="entry name" value="GG-red-SF"/>
    <property type="match status" value="1"/>
</dbReference>
<dbReference type="InterPro" id="IPR036188">
    <property type="entry name" value="FAD/NAD-bd_sf"/>
</dbReference>
<dbReference type="InterPro" id="IPR011777">
    <property type="entry name" value="Geranylgeranyl_Rdtase_fam"/>
</dbReference>
<dbReference type="Proteomes" id="UP000256253">
    <property type="component" value="Unassembled WGS sequence"/>
</dbReference>